<dbReference type="PANTHER" id="PTHR48154:SF1">
    <property type="entry name" value="PROTEIN, PUTATIVE-RELATED"/>
    <property type="match status" value="1"/>
</dbReference>
<dbReference type="InterPro" id="IPR056647">
    <property type="entry name" value="DUF7745"/>
</dbReference>
<accession>A0A371ECT3</accession>
<reference evidence="2" key="1">
    <citation type="submission" date="2018-05" db="EMBL/GenBank/DDBJ databases">
        <title>Draft genome of Mucuna pruriens seed.</title>
        <authorList>
            <person name="Nnadi N.E."/>
            <person name="Vos R."/>
            <person name="Hasami M.H."/>
            <person name="Devisetty U.K."/>
            <person name="Aguiy J.C."/>
        </authorList>
    </citation>
    <scope>NUCLEOTIDE SEQUENCE [LARGE SCALE GENOMIC DNA]</scope>
    <source>
        <strain evidence="2">JCA_2017</strain>
    </source>
</reference>
<organism evidence="2 3">
    <name type="scientific">Mucuna pruriens</name>
    <name type="common">Velvet bean</name>
    <name type="synonym">Dolichos pruriens</name>
    <dbReference type="NCBI Taxonomy" id="157652"/>
    <lineage>
        <taxon>Eukaryota</taxon>
        <taxon>Viridiplantae</taxon>
        <taxon>Streptophyta</taxon>
        <taxon>Embryophyta</taxon>
        <taxon>Tracheophyta</taxon>
        <taxon>Spermatophyta</taxon>
        <taxon>Magnoliopsida</taxon>
        <taxon>eudicotyledons</taxon>
        <taxon>Gunneridae</taxon>
        <taxon>Pentapetalae</taxon>
        <taxon>rosids</taxon>
        <taxon>fabids</taxon>
        <taxon>Fabales</taxon>
        <taxon>Fabaceae</taxon>
        <taxon>Papilionoideae</taxon>
        <taxon>50 kb inversion clade</taxon>
        <taxon>NPAAA clade</taxon>
        <taxon>indigoferoid/millettioid clade</taxon>
        <taxon>Phaseoleae</taxon>
        <taxon>Mucuna</taxon>
    </lineage>
</organism>
<sequence>MDVFKLLLYGVLLFPHVENYVDLVAMEVFLARRNKGENPTMAVLADTYYSLNYCSEQKERSLRCCTPLLYLWLTSHLFHYKSKTECPIEDFK</sequence>
<dbReference type="PANTHER" id="PTHR48154">
    <property type="entry name" value="PROTEIN, PUTATIVE-RELATED"/>
    <property type="match status" value="1"/>
</dbReference>
<keyword evidence="3" id="KW-1185">Reference proteome</keyword>
<feature type="domain" description="DUF7745" evidence="1">
    <location>
        <begin position="1"/>
        <end position="83"/>
    </location>
</feature>
<dbReference type="Pfam" id="PF24924">
    <property type="entry name" value="DUF7745"/>
    <property type="match status" value="1"/>
</dbReference>
<feature type="non-terminal residue" evidence="2">
    <location>
        <position position="1"/>
    </location>
</feature>
<evidence type="ECO:0000259" key="1">
    <source>
        <dbReference type="Pfam" id="PF24924"/>
    </source>
</evidence>
<evidence type="ECO:0000313" key="2">
    <source>
        <dbReference type="EMBL" id="RDX63819.1"/>
    </source>
</evidence>
<dbReference type="EMBL" id="QJKJ01014689">
    <property type="protein sequence ID" value="RDX63819.1"/>
    <property type="molecule type" value="Genomic_DNA"/>
</dbReference>
<protein>
    <recommendedName>
        <fullName evidence="1">DUF7745 domain-containing protein</fullName>
    </recommendedName>
</protein>
<dbReference type="Proteomes" id="UP000257109">
    <property type="component" value="Unassembled WGS sequence"/>
</dbReference>
<dbReference type="OrthoDB" id="1396996at2759"/>
<gene>
    <name evidence="2" type="ORF">CR513_57699</name>
</gene>
<evidence type="ECO:0000313" key="3">
    <source>
        <dbReference type="Proteomes" id="UP000257109"/>
    </source>
</evidence>
<comment type="caution">
    <text evidence="2">The sequence shown here is derived from an EMBL/GenBank/DDBJ whole genome shotgun (WGS) entry which is preliminary data.</text>
</comment>
<proteinExistence type="predicted"/>
<name>A0A371ECT3_MUCPR</name>
<dbReference type="AlphaFoldDB" id="A0A371ECT3"/>